<evidence type="ECO:0000256" key="2">
    <source>
        <dbReference type="ARBA" id="ARBA00022490"/>
    </source>
</evidence>
<dbReference type="GO" id="GO:0007052">
    <property type="term" value="P:mitotic spindle organization"/>
    <property type="evidence" value="ECO:0007669"/>
    <property type="project" value="TreeGrafter"/>
</dbReference>
<dbReference type="AlphaFoldDB" id="A0A9W9YMW0"/>
<dbReference type="Gene3D" id="3.40.850.10">
    <property type="entry name" value="Kinesin motor domain"/>
    <property type="match status" value="1"/>
</dbReference>
<keyword evidence="6" id="KW-0206">Cytoskeleton</keyword>
<comment type="caution">
    <text evidence="9">The sequence shown here is derived from an EMBL/GenBank/DDBJ whole genome shotgun (WGS) entry which is preliminary data.</text>
</comment>
<accession>A0A9W9YMW0</accession>
<evidence type="ECO:0000256" key="5">
    <source>
        <dbReference type="ARBA" id="ARBA00023054"/>
    </source>
</evidence>
<keyword evidence="7" id="KW-0505">Motor protein</keyword>
<dbReference type="SUPFAM" id="SSF52540">
    <property type="entry name" value="P-loop containing nucleoside triphosphate hydrolases"/>
    <property type="match status" value="1"/>
</dbReference>
<dbReference type="OrthoDB" id="2113965at2759"/>
<dbReference type="PRINTS" id="PR00380">
    <property type="entry name" value="KINESINHEAVY"/>
</dbReference>
<gene>
    <name evidence="9" type="ORF">OS493_021567</name>
</gene>
<protein>
    <recommendedName>
        <fullName evidence="8">Kinesin motor domain-containing protein</fullName>
    </recommendedName>
</protein>
<keyword evidence="5" id="KW-0175">Coiled coil</keyword>
<evidence type="ECO:0000256" key="6">
    <source>
        <dbReference type="ARBA" id="ARBA00023212"/>
    </source>
</evidence>
<evidence type="ECO:0000256" key="7">
    <source>
        <dbReference type="PROSITE-ProRule" id="PRU00283"/>
    </source>
</evidence>
<keyword evidence="10" id="KW-1185">Reference proteome</keyword>
<dbReference type="SMART" id="SM00129">
    <property type="entry name" value="KISc"/>
    <property type="match status" value="1"/>
</dbReference>
<dbReference type="PANTHER" id="PTHR47969:SF15">
    <property type="entry name" value="CHROMOSOME-ASSOCIATED KINESIN KIF4A-RELATED"/>
    <property type="match status" value="1"/>
</dbReference>
<dbReference type="GO" id="GO:0005524">
    <property type="term" value="F:ATP binding"/>
    <property type="evidence" value="ECO:0007669"/>
    <property type="project" value="UniProtKB-UniRule"/>
</dbReference>
<keyword evidence="3 7" id="KW-0547">Nucleotide-binding</keyword>
<sequence length="224" mass="24925">MNVEILARVRPPKRGEHFSLNLSGTRIQASNGTGHIFGAVYKSESLTFDIYKDAFSPLVELFVAGYNVCALVFGETGSGKSYSLAGEKNSKAGLIPLIINSVFTQIKNERSARKDTRVQRKDINDGVVFVQFYEVFNEKVRDLLLLPHEDKYVDVAEDGPSGVHVQNATYKRVADAAECTSVFRQGWSNRTKGQTDFETRATVFFSLDLSMVPKTAKILSLLDF</sequence>
<name>A0A9W9YMW0_9CNID</name>
<evidence type="ECO:0000256" key="3">
    <source>
        <dbReference type="ARBA" id="ARBA00022741"/>
    </source>
</evidence>
<evidence type="ECO:0000259" key="8">
    <source>
        <dbReference type="PROSITE" id="PS50067"/>
    </source>
</evidence>
<dbReference type="GO" id="GO:0008017">
    <property type="term" value="F:microtubule binding"/>
    <property type="evidence" value="ECO:0007669"/>
    <property type="project" value="InterPro"/>
</dbReference>
<reference evidence="9" key="1">
    <citation type="submission" date="2023-01" db="EMBL/GenBank/DDBJ databases">
        <title>Genome assembly of the deep-sea coral Lophelia pertusa.</title>
        <authorList>
            <person name="Herrera S."/>
            <person name="Cordes E."/>
        </authorList>
    </citation>
    <scope>NUCLEOTIDE SEQUENCE</scope>
    <source>
        <strain evidence="9">USNM1676648</strain>
        <tissue evidence="9">Polyp</tissue>
    </source>
</reference>
<dbReference type="GO" id="GO:0005875">
    <property type="term" value="C:microtubule associated complex"/>
    <property type="evidence" value="ECO:0007669"/>
    <property type="project" value="TreeGrafter"/>
</dbReference>
<dbReference type="GO" id="GO:0051231">
    <property type="term" value="P:spindle elongation"/>
    <property type="evidence" value="ECO:0007669"/>
    <property type="project" value="TreeGrafter"/>
</dbReference>
<keyword evidence="2" id="KW-0963">Cytoplasm</keyword>
<dbReference type="InterPro" id="IPR036961">
    <property type="entry name" value="Kinesin_motor_dom_sf"/>
</dbReference>
<evidence type="ECO:0000313" key="9">
    <source>
        <dbReference type="EMBL" id="KAJ7358788.1"/>
    </source>
</evidence>
<evidence type="ECO:0000313" key="10">
    <source>
        <dbReference type="Proteomes" id="UP001163046"/>
    </source>
</evidence>
<dbReference type="Pfam" id="PF00225">
    <property type="entry name" value="Kinesin"/>
    <property type="match status" value="1"/>
</dbReference>
<feature type="domain" description="Kinesin motor" evidence="8">
    <location>
        <begin position="2"/>
        <end position="224"/>
    </location>
</feature>
<dbReference type="Proteomes" id="UP001163046">
    <property type="component" value="Unassembled WGS sequence"/>
</dbReference>
<dbReference type="PANTHER" id="PTHR47969">
    <property type="entry name" value="CHROMOSOME-ASSOCIATED KINESIN KIF4A-RELATED"/>
    <property type="match status" value="1"/>
</dbReference>
<dbReference type="GO" id="GO:0003777">
    <property type="term" value="F:microtubule motor activity"/>
    <property type="evidence" value="ECO:0007669"/>
    <property type="project" value="InterPro"/>
</dbReference>
<dbReference type="EMBL" id="MU827315">
    <property type="protein sequence ID" value="KAJ7358788.1"/>
    <property type="molecule type" value="Genomic_DNA"/>
</dbReference>
<dbReference type="InterPro" id="IPR027640">
    <property type="entry name" value="Kinesin-like_fam"/>
</dbReference>
<feature type="binding site" evidence="7">
    <location>
        <begin position="74"/>
        <end position="81"/>
    </location>
    <ligand>
        <name>ATP</name>
        <dbReference type="ChEBI" id="CHEBI:30616"/>
    </ligand>
</feature>
<keyword evidence="4 7" id="KW-0067">ATP-binding</keyword>
<organism evidence="9 10">
    <name type="scientific">Desmophyllum pertusum</name>
    <dbReference type="NCBI Taxonomy" id="174260"/>
    <lineage>
        <taxon>Eukaryota</taxon>
        <taxon>Metazoa</taxon>
        <taxon>Cnidaria</taxon>
        <taxon>Anthozoa</taxon>
        <taxon>Hexacorallia</taxon>
        <taxon>Scleractinia</taxon>
        <taxon>Caryophylliina</taxon>
        <taxon>Caryophylliidae</taxon>
        <taxon>Desmophyllum</taxon>
    </lineage>
</organism>
<proteinExistence type="inferred from homology"/>
<dbReference type="InterPro" id="IPR001752">
    <property type="entry name" value="Kinesin_motor_dom"/>
</dbReference>
<comment type="subcellular location">
    <subcellularLocation>
        <location evidence="1">Cytoplasm</location>
        <location evidence="1">Cytoskeleton</location>
    </subcellularLocation>
</comment>
<dbReference type="PROSITE" id="PS50067">
    <property type="entry name" value="KINESIN_MOTOR_2"/>
    <property type="match status" value="1"/>
</dbReference>
<dbReference type="GO" id="GO:0007018">
    <property type="term" value="P:microtubule-based movement"/>
    <property type="evidence" value="ECO:0007669"/>
    <property type="project" value="InterPro"/>
</dbReference>
<dbReference type="InterPro" id="IPR027417">
    <property type="entry name" value="P-loop_NTPase"/>
</dbReference>
<evidence type="ECO:0000256" key="1">
    <source>
        <dbReference type="ARBA" id="ARBA00004245"/>
    </source>
</evidence>
<evidence type="ECO:0000256" key="4">
    <source>
        <dbReference type="ARBA" id="ARBA00022840"/>
    </source>
</evidence>
<comment type="similarity">
    <text evidence="7">Belongs to the TRAFAC class myosin-kinesin ATPase superfamily. Kinesin family.</text>
</comment>